<dbReference type="GO" id="GO:0003723">
    <property type="term" value="F:RNA binding"/>
    <property type="evidence" value="ECO:0007669"/>
    <property type="project" value="InterPro"/>
</dbReference>
<dbReference type="PROSITE" id="PS50128">
    <property type="entry name" value="SURP"/>
    <property type="match status" value="1"/>
</dbReference>
<feature type="domain" description="SURP motif" evidence="3">
    <location>
        <begin position="15"/>
        <end position="57"/>
    </location>
</feature>
<dbReference type="AlphaFoldDB" id="A0A8S4N130"/>
<organism evidence="6 7">
    <name type="scientific">Owenia fusiformis</name>
    <name type="common">Polychaete worm</name>
    <dbReference type="NCBI Taxonomy" id="6347"/>
    <lineage>
        <taxon>Eukaryota</taxon>
        <taxon>Metazoa</taxon>
        <taxon>Spiralia</taxon>
        <taxon>Lophotrochozoa</taxon>
        <taxon>Annelida</taxon>
        <taxon>Polychaeta</taxon>
        <taxon>Sedentaria</taxon>
        <taxon>Canalipalpata</taxon>
        <taxon>Sabellida</taxon>
        <taxon>Oweniida</taxon>
        <taxon>Oweniidae</taxon>
        <taxon>Owenia</taxon>
    </lineage>
</organism>
<dbReference type="Proteomes" id="UP000749559">
    <property type="component" value="Unassembled WGS sequence"/>
</dbReference>
<dbReference type="Gene3D" id="1.10.10.790">
    <property type="entry name" value="Surp module"/>
    <property type="match status" value="1"/>
</dbReference>
<sequence length="783" mass="87561">MELPKPPDDPDLKNIIDKLANFVARNGAEFEQMTKSKQKDNPKFSFLFGGEHYNYYQFKVTTEHSILNQQKKQAASTVTMPTTLPMTTQTLQQTSIPPPGVVWPNPTAVPQPSQQIQQLQQQIQQLQQQIQQQQETAAQQIKQSEENLSAQYTSMIQQQQGQINEAVVKAREAELQALCDKCGTQMSELDTMAQPIIESCTKDAISGGKNWIFSHNTSQEHGDMIAQYILKRVTDKTASFDLKLHLIYLMNDVLHHCVRKNAEGLKGSFETVVTPVFCSAHVGMEEEKQQKLTKLLGLWEKNKYFSENTIQLMKDPVAGLATYQANSITKYGSVVSQITQAVNIQYSNLQKQHQEFVNHLNNQVSALQTHLTQQQAVLQQQQQAAAVVPPPTAAPLDPAQINLNQPPPGFPPGFTSQPPPDFSQPPPGFPPGGFAAGGATIDYNHGQGGPPMGLPDLSKPPPGFNPSLPPPSFPLVDTEADLMPTAPYFDLPAGLMAPLVKLEDCDYKPLDPKDIRLPPPMPPSERLLAAVEAFYSAPDHDNPRDGEGWEKLGLYEFFKAKKRSKELKEKERQNDKVKSSTRRSRSRSRSDSRSTSRSSSRSPPPQRRRYGSDKRSRSPSPPSFGKSQRSPSPRRGRSMSPSPRRGRSRSLSPRRRRSRSPPSRRGRSRTRSRTRSPTPPQFFNEPFYAHSSDSRLGQENKGHMLLKKMGWGGAGLGKAEQGIVDPIKEAEVRQNMDKFKGVGMNMTDPFEQFRKNKSAGFIQRMKARAGPDDKKKKRAEKDD</sequence>
<dbReference type="SMART" id="SM00648">
    <property type="entry name" value="SWAP"/>
    <property type="match status" value="1"/>
</dbReference>
<evidence type="ECO:0000259" key="4">
    <source>
        <dbReference type="PROSITE" id="PS50174"/>
    </source>
</evidence>
<dbReference type="InterPro" id="IPR056721">
    <property type="entry name" value="DUF7819"/>
</dbReference>
<gene>
    <name evidence="6" type="ORF">OFUS_LOCUS1852</name>
</gene>
<dbReference type="PROSITE" id="PS51391">
    <property type="entry name" value="CID"/>
    <property type="match status" value="1"/>
</dbReference>
<evidence type="ECO:0008006" key="8">
    <source>
        <dbReference type="Google" id="ProtNLM"/>
    </source>
</evidence>
<dbReference type="Pfam" id="PF01805">
    <property type="entry name" value="Surp"/>
    <property type="match status" value="1"/>
</dbReference>
<keyword evidence="1" id="KW-0175">Coiled coil</keyword>
<dbReference type="SUPFAM" id="SSF48464">
    <property type="entry name" value="ENTH/VHS domain"/>
    <property type="match status" value="1"/>
</dbReference>
<evidence type="ECO:0000313" key="6">
    <source>
        <dbReference type="EMBL" id="CAH1774373.1"/>
    </source>
</evidence>
<evidence type="ECO:0000313" key="7">
    <source>
        <dbReference type="Proteomes" id="UP000749559"/>
    </source>
</evidence>
<name>A0A8S4N130_OWEFU</name>
<dbReference type="InterPro" id="IPR035967">
    <property type="entry name" value="SWAP/Surp_sf"/>
</dbReference>
<accession>A0A8S4N130</accession>
<dbReference type="InterPro" id="IPR008942">
    <property type="entry name" value="ENTH_VHS"/>
</dbReference>
<dbReference type="GO" id="GO:0006396">
    <property type="term" value="P:RNA processing"/>
    <property type="evidence" value="ECO:0007669"/>
    <property type="project" value="InterPro"/>
</dbReference>
<feature type="coiled-coil region" evidence="1">
    <location>
        <begin position="109"/>
        <end position="176"/>
    </location>
</feature>
<comment type="caution">
    <text evidence="6">The sequence shown here is derived from an EMBL/GenBank/DDBJ whole genome shotgun (WGS) entry which is preliminary data.</text>
</comment>
<dbReference type="SUPFAM" id="SSF109905">
    <property type="entry name" value="Surp module (SWAP domain)"/>
    <property type="match status" value="1"/>
</dbReference>
<evidence type="ECO:0000259" key="5">
    <source>
        <dbReference type="PROSITE" id="PS51391"/>
    </source>
</evidence>
<evidence type="ECO:0000256" key="1">
    <source>
        <dbReference type="SAM" id="Coils"/>
    </source>
</evidence>
<dbReference type="Gene3D" id="1.25.40.90">
    <property type="match status" value="1"/>
</dbReference>
<feature type="compositionally biased region" description="Pro residues" evidence="2">
    <location>
        <begin position="458"/>
        <end position="472"/>
    </location>
</feature>
<feature type="compositionally biased region" description="Basic residues" evidence="2">
    <location>
        <begin position="644"/>
        <end position="674"/>
    </location>
</feature>
<evidence type="ECO:0000256" key="2">
    <source>
        <dbReference type="SAM" id="MobiDB-lite"/>
    </source>
</evidence>
<dbReference type="EMBL" id="CAIIXF020000001">
    <property type="protein sequence ID" value="CAH1774373.1"/>
    <property type="molecule type" value="Genomic_DNA"/>
</dbReference>
<feature type="compositionally biased region" description="Basic and acidic residues" evidence="2">
    <location>
        <begin position="566"/>
        <end position="578"/>
    </location>
</feature>
<dbReference type="InterPro" id="IPR000467">
    <property type="entry name" value="G_patch_dom"/>
</dbReference>
<dbReference type="InterPro" id="IPR006569">
    <property type="entry name" value="CID_dom"/>
</dbReference>
<dbReference type="SMART" id="SM00582">
    <property type="entry name" value="RPR"/>
    <property type="match status" value="1"/>
</dbReference>
<protein>
    <recommendedName>
        <fullName evidence="8">Calcium homeostasis endoplasmic reticulum protein</fullName>
    </recommendedName>
</protein>
<feature type="region of interest" description="Disordered" evidence="2">
    <location>
        <begin position="758"/>
        <end position="783"/>
    </location>
</feature>
<dbReference type="Pfam" id="PF01585">
    <property type="entry name" value="G-patch"/>
    <property type="match status" value="1"/>
</dbReference>
<feature type="region of interest" description="Disordered" evidence="2">
    <location>
        <begin position="401"/>
        <end position="472"/>
    </location>
</feature>
<dbReference type="GO" id="GO:0048471">
    <property type="term" value="C:perinuclear region of cytoplasm"/>
    <property type="evidence" value="ECO:0007669"/>
    <property type="project" value="TreeGrafter"/>
</dbReference>
<dbReference type="PANTHER" id="PTHR12323">
    <property type="entry name" value="SR-RELATED CTD ASSOCIATED FACTOR 6"/>
    <property type="match status" value="1"/>
</dbReference>
<dbReference type="OrthoDB" id="21470at2759"/>
<feature type="domain" description="CID" evidence="5">
    <location>
        <begin position="163"/>
        <end position="321"/>
    </location>
</feature>
<dbReference type="PANTHER" id="PTHR12323:SF0">
    <property type="entry name" value="CALCIUM HOMEOSTASIS ENDOPLASMIC RETICULUM PROTEIN"/>
    <property type="match status" value="1"/>
</dbReference>
<dbReference type="SMART" id="SM00443">
    <property type="entry name" value="G_patch"/>
    <property type="match status" value="1"/>
</dbReference>
<evidence type="ECO:0000259" key="3">
    <source>
        <dbReference type="PROSITE" id="PS50128"/>
    </source>
</evidence>
<reference evidence="6" key="1">
    <citation type="submission" date="2022-03" db="EMBL/GenBank/DDBJ databases">
        <authorList>
            <person name="Martin C."/>
        </authorList>
    </citation>
    <scope>NUCLEOTIDE SEQUENCE</scope>
</reference>
<keyword evidence="7" id="KW-1185">Reference proteome</keyword>
<proteinExistence type="predicted"/>
<dbReference type="Pfam" id="PF04818">
    <property type="entry name" value="CID"/>
    <property type="match status" value="1"/>
</dbReference>
<feature type="compositionally biased region" description="Pro residues" evidence="2">
    <location>
        <begin position="405"/>
        <end position="430"/>
    </location>
</feature>
<dbReference type="InterPro" id="IPR000061">
    <property type="entry name" value="Surp"/>
</dbReference>
<dbReference type="GO" id="GO:0006874">
    <property type="term" value="P:intracellular calcium ion homeostasis"/>
    <property type="evidence" value="ECO:0007669"/>
    <property type="project" value="TreeGrafter"/>
</dbReference>
<feature type="region of interest" description="Disordered" evidence="2">
    <location>
        <begin position="561"/>
        <end position="696"/>
    </location>
</feature>
<feature type="compositionally biased region" description="Basic and acidic residues" evidence="2">
    <location>
        <begin position="769"/>
        <end position="783"/>
    </location>
</feature>
<feature type="domain" description="G-patch" evidence="4">
    <location>
        <begin position="698"/>
        <end position="747"/>
    </location>
</feature>
<dbReference type="PROSITE" id="PS50174">
    <property type="entry name" value="G_PATCH"/>
    <property type="match status" value="1"/>
</dbReference>
<dbReference type="Pfam" id="PF25127">
    <property type="entry name" value="DUF7819"/>
    <property type="match status" value="1"/>
</dbReference>